<reference evidence="1 2" key="1">
    <citation type="journal article" date="2015" name="Nature">
        <title>rRNA introns, odd ribosomes, and small enigmatic genomes across a large radiation of phyla.</title>
        <authorList>
            <person name="Brown C.T."/>
            <person name="Hug L.A."/>
            <person name="Thomas B.C."/>
            <person name="Sharon I."/>
            <person name="Castelle C.J."/>
            <person name="Singh A."/>
            <person name="Wilkins M.J."/>
            <person name="Williams K.H."/>
            <person name="Banfield J.F."/>
        </authorList>
    </citation>
    <scope>NUCLEOTIDE SEQUENCE [LARGE SCALE GENOMIC DNA]</scope>
</reference>
<sequence length="39" mass="4320">MDIFDFELEAAGTVPGIEGYGVKDRVIDSVVSGVYRERE</sequence>
<dbReference type="AlphaFoldDB" id="A0A0G0UIL4"/>
<comment type="caution">
    <text evidence="1">The sequence shown here is derived from an EMBL/GenBank/DDBJ whole genome shotgun (WGS) entry which is preliminary data.</text>
</comment>
<dbReference type="Proteomes" id="UP000034854">
    <property type="component" value="Unassembled WGS sequence"/>
</dbReference>
<organism evidence="1 2">
    <name type="scientific">Candidatus Curtissbacteria bacterium GW2011_GWA1_41_11</name>
    <dbReference type="NCBI Taxonomy" id="1618409"/>
    <lineage>
        <taxon>Bacteria</taxon>
        <taxon>Candidatus Curtissiibacteriota</taxon>
    </lineage>
</organism>
<accession>A0A0G0UIL4</accession>
<evidence type="ECO:0000313" key="1">
    <source>
        <dbReference type="EMBL" id="KKR87361.1"/>
    </source>
</evidence>
<evidence type="ECO:0000313" key="2">
    <source>
        <dbReference type="Proteomes" id="UP000034854"/>
    </source>
</evidence>
<name>A0A0G0UIL4_9BACT</name>
<dbReference type="EMBL" id="LCAG01000005">
    <property type="protein sequence ID" value="KKR87361.1"/>
    <property type="molecule type" value="Genomic_DNA"/>
</dbReference>
<proteinExistence type="predicted"/>
<gene>
    <name evidence="1" type="ORF">UU34_C0005G0035</name>
</gene>
<protein>
    <submittedName>
        <fullName evidence="1">Uncharacterized protein</fullName>
    </submittedName>
</protein>